<protein>
    <submittedName>
        <fullName evidence="1">Uncharacterized protein</fullName>
    </submittedName>
</protein>
<sequence length="39" mass="4336">MCVQIAVSGICKIKKTLAECRPPLDRTQELYSKGRATLN</sequence>
<evidence type="ECO:0000313" key="1">
    <source>
        <dbReference type="EMBL" id="GBL44950.1"/>
    </source>
</evidence>
<comment type="caution">
    <text evidence="1">The sequence shown here is derived from an EMBL/GenBank/DDBJ whole genome shotgun (WGS) entry which is preliminary data.</text>
</comment>
<gene>
    <name evidence="1" type="ORF">SFMTTN_0751</name>
</gene>
<dbReference type="EMBL" id="BGOW01000003">
    <property type="protein sequence ID" value="GBL44950.1"/>
    <property type="molecule type" value="Genomic_DNA"/>
</dbReference>
<dbReference type="AlphaFoldDB" id="A0A401JBN3"/>
<keyword evidence="2" id="KW-1185">Reference proteome</keyword>
<evidence type="ECO:0000313" key="2">
    <source>
        <dbReference type="Proteomes" id="UP000286806"/>
    </source>
</evidence>
<name>A0A401JBN3_9PROT</name>
<proteinExistence type="predicted"/>
<organism evidence="1 2">
    <name type="scientific">Sulfuriferula multivorans</name>
    <dbReference type="NCBI Taxonomy" id="1559896"/>
    <lineage>
        <taxon>Bacteria</taxon>
        <taxon>Pseudomonadati</taxon>
        <taxon>Pseudomonadota</taxon>
        <taxon>Betaproteobacteria</taxon>
        <taxon>Nitrosomonadales</taxon>
        <taxon>Sulfuricellaceae</taxon>
        <taxon>Sulfuriferula</taxon>
    </lineage>
</organism>
<accession>A0A401JBN3</accession>
<reference evidence="1 2" key="1">
    <citation type="journal article" date="2019" name="Front. Microbiol.">
        <title>Genomes of Neutrophilic Sulfur-Oxidizing Chemolithoautotrophs Representing 9 Proteobacterial Species From 8 Genera.</title>
        <authorList>
            <person name="Watanabe T."/>
            <person name="Kojima H."/>
            <person name="Umezawa K."/>
            <person name="Hori C."/>
            <person name="Takasuka T.E."/>
            <person name="Kato Y."/>
            <person name="Fukui M."/>
        </authorList>
    </citation>
    <scope>NUCLEOTIDE SEQUENCE [LARGE SCALE GENOMIC DNA]</scope>
    <source>
        <strain evidence="1 2">TTN</strain>
    </source>
</reference>
<dbReference type="Proteomes" id="UP000286806">
    <property type="component" value="Unassembled WGS sequence"/>
</dbReference>